<dbReference type="CDD" id="cd01949">
    <property type="entry name" value="GGDEF"/>
    <property type="match status" value="1"/>
</dbReference>
<evidence type="ECO:0000313" key="5">
    <source>
        <dbReference type="EMBL" id="GAA4860298.1"/>
    </source>
</evidence>
<feature type="domain" description="GGDEF" evidence="4">
    <location>
        <begin position="244"/>
        <end position="378"/>
    </location>
</feature>
<keyword evidence="3" id="KW-0812">Transmembrane</keyword>
<dbReference type="InterPro" id="IPR029787">
    <property type="entry name" value="Nucleotide_cyclase"/>
</dbReference>
<dbReference type="EC" id="2.7.7.65" evidence="1"/>
<keyword evidence="3" id="KW-1133">Transmembrane helix</keyword>
<feature type="transmembrane region" description="Helical" evidence="3">
    <location>
        <begin position="39"/>
        <end position="56"/>
    </location>
</feature>
<comment type="catalytic activity">
    <reaction evidence="2">
        <text>2 GTP = 3',3'-c-di-GMP + 2 diphosphate</text>
        <dbReference type="Rhea" id="RHEA:24898"/>
        <dbReference type="ChEBI" id="CHEBI:33019"/>
        <dbReference type="ChEBI" id="CHEBI:37565"/>
        <dbReference type="ChEBI" id="CHEBI:58805"/>
        <dbReference type="EC" id="2.7.7.65"/>
    </reaction>
</comment>
<dbReference type="NCBIfam" id="TIGR00254">
    <property type="entry name" value="GGDEF"/>
    <property type="match status" value="1"/>
</dbReference>
<evidence type="ECO:0000313" key="6">
    <source>
        <dbReference type="Proteomes" id="UP001501323"/>
    </source>
</evidence>
<protein>
    <recommendedName>
        <fullName evidence="1">diguanylate cyclase</fullName>
        <ecNumber evidence="1">2.7.7.65</ecNumber>
    </recommendedName>
</protein>
<dbReference type="SUPFAM" id="SSF55073">
    <property type="entry name" value="Nucleotide cyclase"/>
    <property type="match status" value="1"/>
</dbReference>
<dbReference type="PANTHER" id="PTHR45138">
    <property type="entry name" value="REGULATORY COMPONENTS OF SENSORY TRANSDUCTION SYSTEM"/>
    <property type="match status" value="1"/>
</dbReference>
<organism evidence="5 6">
    <name type="scientific">Luteimonas vadosa</name>
    <dbReference type="NCBI Taxonomy" id="1165507"/>
    <lineage>
        <taxon>Bacteria</taxon>
        <taxon>Pseudomonadati</taxon>
        <taxon>Pseudomonadota</taxon>
        <taxon>Gammaproteobacteria</taxon>
        <taxon>Lysobacterales</taxon>
        <taxon>Lysobacteraceae</taxon>
        <taxon>Luteimonas</taxon>
    </lineage>
</organism>
<comment type="caution">
    <text evidence="5">The sequence shown here is derived from an EMBL/GenBank/DDBJ whole genome shotgun (WGS) entry which is preliminary data.</text>
</comment>
<dbReference type="InterPro" id="IPR050469">
    <property type="entry name" value="Diguanylate_Cyclase"/>
</dbReference>
<dbReference type="Proteomes" id="UP001501323">
    <property type="component" value="Unassembled WGS sequence"/>
</dbReference>
<reference evidence="6" key="1">
    <citation type="journal article" date="2019" name="Int. J. Syst. Evol. Microbiol.">
        <title>The Global Catalogue of Microorganisms (GCM) 10K type strain sequencing project: providing services to taxonomists for standard genome sequencing and annotation.</title>
        <authorList>
            <consortium name="The Broad Institute Genomics Platform"/>
            <consortium name="The Broad Institute Genome Sequencing Center for Infectious Disease"/>
            <person name="Wu L."/>
            <person name="Ma J."/>
        </authorList>
    </citation>
    <scope>NUCLEOTIDE SEQUENCE [LARGE SCALE GENOMIC DNA]</scope>
    <source>
        <strain evidence="6">JCM 18392</strain>
    </source>
</reference>
<dbReference type="Pfam" id="PF00990">
    <property type="entry name" value="GGDEF"/>
    <property type="match status" value="1"/>
</dbReference>
<accession>A0ABP9DUD3</accession>
<dbReference type="SMART" id="SM00267">
    <property type="entry name" value="GGDEF"/>
    <property type="match status" value="1"/>
</dbReference>
<dbReference type="RefSeq" id="WP_345294417.1">
    <property type="nucleotide sequence ID" value="NZ_BAABJY010000001.1"/>
</dbReference>
<feature type="transmembrane region" description="Helical" evidence="3">
    <location>
        <begin position="187"/>
        <end position="205"/>
    </location>
</feature>
<keyword evidence="6" id="KW-1185">Reference proteome</keyword>
<dbReference type="InterPro" id="IPR000160">
    <property type="entry name" value="GGDEF_dom"/>
</dbReference>
<evidence type="ECO:0000256" key="3">
    <source>
        <dbReference type="SAM" id="Phobius"/>
    </source>
</evidence>
<feature type="transmembrane region" description="Helical" evidence="3">
    <location>
        <begin position="62"/>
        <end position="82"/>
    </location>
</feature>
<feature type="transmembrane region" description="Helical" evidence="3">
    <location>
        <begin position="145"/>
        <end position="167"/>
    </location>
</feature>
<evidence type="ECO:0000259" key="4">
    <source>
        <dbReference type="PROSITE" id="PS50887"/>
    </source>
</evidence>
<sequence length="378" mass="40564">MREAGHPLGDLLKRLLARPDEVMLELGAGGELLVARIRAVLSALVLALPLIAAAGGSDSREVLTGMAAAVLVNAMAQVWLALARGGRQRPWLPYATATYDVTLTSAVLLLLSLLDPVAGINSMVVWCFYAIAIAITALRNDGRLTLYAGGLAIVQYAALVGYVFAAAEAPETLVSVDYGTASVSTQVERLVLLLMMTVLTATIVYRMQRLVALSGRDGLTGLPNRAWLLQRLPQVFGASRNVRTSLTLALVDIDDFARINDEIGHLGGDRVLRHFATTLAGMAAENELLARIGGQEFVMLLHGPIGSAWERLDRLRRAVAGQRFLPERGDDALRITFSAGLAAWPQDGSGASSLLKVADQRLKQAKREGRNRVVARDA</sequence>
<dbReference type="Gene3D" id="3.30.70.270">
    <property type="match status" value="1"/>
</dbReference>
<dbReference type="PANTHER" id="PTHR45138:SF9">
    <property type="entry name" value="DIGUANYLATE CYCLASE DGCM-RELATED"/>
    <property type="match status" value="1"/>
</dbReference>
<dbReference type="InterPro" id="IPR043128">
    <property type="entry name" value="Rev_trsase/Diguanyl_cyclase"/>
</dbReference>
<keyword evidence="3" id="KW-0472">Membrane</keyword>
<dbReference type="EMBL" id="BAABJY010000001">
    <property type="protein sequence ID" value="GAA4860298.1"/>
    <property type="molecule type" value="Genomic_DNA"/>
</dbReference>
<gene>
    <name evidence="5" type="ORF">GCM10023332_10390</name>
</gene>
<evidence type="ECO:0000256" key="1">
    <source>
        <dbReference type="ARBA" id="ARBA00012528"/>
    </source>
</evidence>
<evidence type="ECO:0000256" key="2">
    <source>
        <dbReference type="ARBA" id="ARBA00034247"/>
    </source>
</evidence>
<feature type="transmembrane region" description="Helical" evidence="3">
    <location>
        <begin position="94"/>
        <end position="114"/>
    </location>
</feature>
<name>A0ABP9DUD3_9GAMM</name>
<dbReference type="PROSITE" id="PS50887">
    <property type="entry name" value="GGDEF"/>
    <property type="match status" value="1"/>
</dbReference>
<feature type="transmembrane region" description="Helical" evidence="3">
    <location>
        <begin position="120"/>
        <end position="138"/>
    </location>
</feature>
<proteinExistence type="predicted"/>